<dbReference type="InterPro" id="IPR011330">
    <property type="entry name" value="Glyco_hydro/deAcase_b/a-brl"/>
</dbReference>
<evidence type="ECO:0000313" key="4">
    <source>
        <dbReference type="EMBL" id="MBA9026697.1"/>
    </source>
</evidence>
<dbReference type="Proteomes" id="UP000626697">
    <property type="component" value="Unassembled WGS sequence"/>
</dbReference>
<proteinExistence type="predicted"/>
<dbReference type="RefSeq" id="WP_182502490.1">
    <property type="nucleotide sequence ID" value="NZ_JACJHX010000005.1"/>
</dbReference>
<protein>
    <submittedName>
        <fullName evidence="4">Peptidoglycan/xylan/chitin deacetylase (PgdA/CDA1 family)</fullName>
    </submittedName>
</protein>
<feature type="domain" description="NodB homology" evidence="3">
    <location>
        <begin position="229"/>
        <end position="421"/>
    </location>
</feature>
<accession>A0ABR6CQS6</accession>
<name>A0ABR6CQS6_9BACI</name>
<dbReference type="PANTHER" id="PTHR34216">
    <property type="match status" value="1"/>
</dbReference>
<evidence type="ECO:0000256" key="2">
    <source>
        <dbReference type="SAM" id="SignalP"/>
    </source>
</evidence>
<evidence type="ECO:0000259" key="3">
    <source>
        <dbReference type="PROSITE" id="PS51677"/>
    </source>
</evidence>
<dbReference type="InterPro" id="IPR002509">
    <property type="entry name" value="NODB_dom"/>
</dbReference>
<evidence type="ECO:0000313" key="5">
    <source>
        <dbReference type="Proteomes" id="UP000626697"/>
    </source>
</evidence>
<gene>
    <name evidence="4" type="ORF">HNP81_001982</name>
</gene>
<keyword evidence="1 2" id="KW-0732">Signal</keyword>
<dbReference type="Gene3D" id="3.20.20.370">
    <property type="entry name" value="Glycoside hydrolase/deacetylase"/>
    <property type="match status" value="1"/>
</dbReference>
<reference evidence="4 5" key="1">
    <citation type="submission" date="2020-08" db="EMBL/GenBank/DDBJ databases">
        <title>Genomic Encyclopedia of Type Strains, Phase IV (KMG-IV): sequencing the most valuable type-strain genomes for metagenomic binning, comparative biology and taxonomic classification.</title>
        <authorList>
            <person name="Goeker M."/>
        </authorList>
    </citation>
    <scope>NUCLEOTIDE SEQUENCE [LARGE SCALE GENOMIC DNA]</scope>
    <source>
        <strain evidence="4 5">DSM 105481</strain>
    </source>
</reference>
<feature type="signal peptide" evidence="2">
    <location>
        <begin position="1"/>
        <end position="26"/>
    </location>
</feature>
<keyword evidence="5" id="KW-1185">Reference proteome</keyword>
<sequence length="421" mass="47943">MHKLVRSFIIAAVVTGICCFTSQAAANTSYIEVVKDTPVYSFIGSEKIEVGSLVSGQKFVIVSSDANYYYIKFGNGNGYIKKKDVKTVSASKEQVLDIANKTVNSTFITKRKTVIYDNMDKSRRSIGVINRNIRYPYLSKNKDWYRVQIGGEMGFVPSASVNEDPGIPVLMYHHMLVQPELTEFKGNNMVVRVSDFEQQMNYLKKSGYRTISINDLENYLLHDMNLTGTTVVITFDDGYLSTVTEAYPILKKNNFKATQFIIGCRTNAYAKPWDENTLQYVGFNEMKLTTDVYDYQHHTYCMHLREPISLIPFLISKTYDEVYQDTEKGKIHIGQVYDDPTHIQYLAYPWGQYDKETISAISKAGIKLAFTTETGNVKLGDNPYALKRQGVAPRHSLNDFINKLNGTYKDPLVNPIKSWDE</sequence>
<organism evidence="4 5">
    <name type="scientific">Peribacillus huizhouensis</name>
    <dbReference type="NCBI Taxonomy" id="1501239"/>
    <lineage>
        <taxon>Bacteria</taxon>
        <taxon>Bacillati</taxon>
        <taxon>Bacillota</taxon>
        <taxon>Bacilli</taxon>
        <taxon>Bacillales</taxon>
        <taxon>Bacillaceae</taxon>
        <taxon>Peribacillus</taxon>
    </lineage>
</organism>
<comment type="caution">
    <text evidence="4">The sequence shown here is derived from an EMBL/GenBank/DDBJ whole genome shotgun (WGS) entry which is preliminary data.</text>
</comment>
<dbReference type="EMBL" id="JACJHX010000005">
    <property type="protein sequence ID" value="MBA9026697.1"/>
    <property type="molecule type" value="Genomic_DNA"/>
</dbReference>
<dbReference type="SUPFAM" id="SSF88713">
    <property type="entry name" value="Glycoside hydrolase/deacetylase"/>
    <property type="match status" value="1"/>
</dbReference>
<evidence type="ECO:0000256" key="1">
    <source>
        <dbReference type="ARBA" id="ARBA00022729"/>
    </source>
</evidence>
<feature type="chain" id="PRO_5045440588" evidence="2">
    <location>
        <begin position="27"/>
        <end position="421"/>
    </location>
</feature>
<dbReference type="InterPro" id="IPR051398">
    <property type="entry name" value="Polysacch_Deacetylase"/>
</dbReference>
<dbReference type="PANTHER" id="PTHR34216:SF13">
    <property type="entry name" value="XYLANASE_CHITIN DEACETYLASE"/>
    <property type="match status" value="1"/>
</dbReference>
<dbReference type="PROSITE" id="PS51677">
    <property type="entry name" value="NODB"/>
    <property type="match status" value="1"/>
</dbReference>
<dbReference type="Pfam" id="PF01522">
    <property type="entry name" value="Polysacc_deac_1"/>
    <property type="match status" value="1"/>
</dbReference>